<dbReference type="PIRSF" id="PIRSF000161">
    <property type="entry name" value="DHPR"/>
    <property type="match status" value="1"/>
</dbReference>
<evidence type="ECO:0000256" key="3">
    <source>
        <dbReference type="ARBA" id="ARBA00022605"/>
    </source>
</evidence>
<comment type="subcellular location">
    <subcellularLocation>
        <location evidence="13">Cytoplasm</location>
    </subcellularLocation>
</comment>
<dbReference type="PANTHER" id="PTHR20836:SF0">
    <property type="entry name" value="4-HYDROXY-TETRAHYDRODIPICOLINATE REDUCTASE 1, CHLOROPLASTIC-RELATED"/>
    <property type="match status" value="1"/>
</dbReference>
<dbReference type="InterPro" id="IPR000846">
    <property type="entry name" value="DapB_N"/>
</dbReference>
<comment type="function">
    <text evidence="13">Catalyzes the conversion of 4-hydroxy-tetrahydrodipicolinate (HTPA) to tetrahydrodipicolinate.</text>
</comment>
<dbReference type="EC" id="1.17.1.8" evidence="10 13"/>
<dbReference type="Proteomes" id="UP001208689">
    <property type="component" value="Chromosome"/>
</dbReference>
<dbReference type="EMBL" id="CP104013">
    <property type="protein sequence ID" value="UYP45334.1"/>
    <property type="molecule type" value="Genomic_DNA"/>
</dbReference>
<keyword evidence="6 13" id="KW-0560">Oxidoreductase</keyword>
<protein>
    <recommendedName>
        <fullName evidence="10 13">4-hydroxy-tetrahydrodipicolinate reductase</fullName>
        <shortName evidence="13">HTPA reductase</shortName>
        <ecNumber evidence="10 13">1.17.1.8</ecNumber>
    </recommendedName>
</protein>
<reference evidence="16" key="1">
    <citation type="submission" date="2022-09" db="EMBL/GenBank/DDBJ databases">
        <title>Actin cytoskeleton and complex cell architecture in an #Asgard archaeon.</title>
        <authorList>
            <person name="Ponce Toledo R.I."/>
            <person name="Schleper C."/>
            <person name="Rodrigues Oliveira T."/>
            <person name="Wollweber F."/>
            <person name="Xu J."/>
            <person name="Rittmann S."/>
            <person name="Klingl A."/>
            <person name="Pilhofer M."/>
        </authorList>
    </citation>
    <scope>NUCLEOTIDE SEQUENCE</scope>
    <source>
        <strain evidence="16">B-35</strain>
    </source>
</reference>
<feature type="domain" description="Dihydrodipicolinate reductase N-terminal" evidence="14">
    <location>
        <begin position="5"/>
        <end position="133"/>
    </location>
</feature>
<evidence type="ECO:0000256" key="10">
    <source>
        <dbReference type="ARBA" id="ARBA00038983"/>
    </source>
</evidence>
<feature type="domain" description="Dihydrodipicolinate reductase C-terminal" evidence="15">
    <location>
        <begin position="136"/>
        <end position="274"/>
    </location>
</feature>
<evidence type="ECO:0000256" key="11">
    <source>
        <dbReference type="ARBA" id="ARBA00049080"/>
    </source>
</evidence>
<dbReference type="PROSITE" id="PS01298">
    <property type="entry name" value="DAPB"/>
    <property type="match status" value="1"/>
</dbReference>
<proteinExistence type="inferred from homology"/>
<comment type="pathway">
    <text evidence="9 13">Amino-acid biosynthesis; L-lysine biosynthesis via DAP pathway; (S)-tetrahydrodipicolinate from L-aspartate: step 4/4.</text>
</comment>
<dbReference type="SUPFAM" id="SSF55347">
    <property type="entry name" value="Glyceraldehyde-3-phosphate dehydrogenase-like, C-terminal domain"/>
    <property type="match status" value="1"/>
</dbReference>
<dbReference type="Gene3D" id="3.30.360.10">
    <property type="entry name" value="Dihydrodipicolinate Reductase, domain 2"/>
    <property type="match status" value="1"/>
</dbReference>
<dbReference type="CDD" id="cd02274">
    <property type="entry name" value="DHDPR_N"/>
    <property type="match status" value="1"/>
</dbReference>
<name>A0ABY6HRZ0_9ARCH</name>
<dbReference type="InterPro" id="IPR022663">
    <property type="entry name" value="DapB_C"/>
</dbReference>
<evidence type="ECO:0000256" key="4">
    <source>
        <dbReference type="ARBA" id="ARBA00022857"/>
    </source>
</evidence>
<evidence type="ECO:0000256" key="7">
    <source>
        <dbReference type="ARBA" id="ARBA00023027"/>
    </source>
</evidence>
<keyword evidence="4 13" id="KW-0521">NADP</keyword>
<evidence type="ECO:0000256" key="8">
    <source>
        <dbReference type="ARBA" id="ARBA00023154"/>
    </source>
</evidence>
<evidence type="ECO:0000259" key="15">
    <source>
        <dbReference type="Pfam" id="PF05173"/>
    </source>
</evidence>
<keyword evidence="8 13" id="KW-0457">Lysine biosynthesis</keyword>
<evidence type="ECO:0000256" key="9">
    <source>
        <dbReference type="ARBA" id="ARBA00037922"/>
    </source>
</evidence>
<feature type="active site" description="Proton donor/acceptor" evidence="13">
    <location>
        <position position="162"/>
    </location>
</feature>
<gene>
    <name evidence="13" type="primary">dapB</name>
    <name evidence="16" type="ORF">NEF87_001619</name>
</gene>
<evidence type="ECO:0000256" key="1">
    <source>
        <dbReference type="ARBA" id="ARBA00006642"/>
    </source>
</evidence>
<comment type="caution">
    <text evidence="13">Was originally thought to be a dihydrodipicolinate reductase (DHDPR), catalyzing the conversion of dihydrodipicolinate to tetrahydrodipicolinate. However, it was shown in E.coli that the substrate of the enzymatic reaction is not dihydrodipicolinate (DHDP) but in fact (2S,4S)-4-hydroxy-2,3,4,5-tetrahydrodipicolinic acid (HTPA), the product released by the DapA-catalyzed reaction.</text>
</comment>
<dbReference type="Pfam" id="PF01113">
    <property type="entry name" value="DapB_N"/>
    <property type="match status" value="1"/>
</dbReference>
<organism evidence="16 17">
    <name type="scientific">Candidatus Lokiarchaeum ossiferum</name>
    <dbReference type="NCBI Taxonomy" id="2951803"/>
    <lineage>
        <taxon>Archaea</taxon>
        <taxon>Promethearchaeati</taxon>
        <taxon>Promethearchaeota</taxon>
        <taxon>Promethearchaeia</taxon>
        <taxon>Promethearchaeales</taxon>
        <taxon>Promethearchaeaceae</taxon>
        <taxon>Candidatus Lokiarchaeum</taxon>
    </lineage>
</organism>
<sequence>MTQLKVAIFGGDGRMGLLISNQIINDPQFQLVGSFAASSSVNLNVDIGFLIGKGKIGVILQDAAVVEAWLHEHPVDIVIDFSSPEATIKNCSMALNRGIPCVIGTTGISAQNIDRLKSLSEHQLCSCVIASNMLRGVNVFFHVAELIASFTKSWDVEILETHHRNKVDSPSGTALTLGNKIAEKIDAEFNSAAIYGREGKTLRKSSNAEIGFHSIRAGDIIGEHTVLFAGPGERIELTHRAHNREGYAKGSLVAATFLNAHRSEGVIFSMDDVLGLKQI</sequence>
<dbReference type="SUPFAM" id="SSF51735">
    <property type="entry name" value="NAD(P)-binding Rossmann-fold domains"/>
    <property type="match status" value="1"/>
</dbReference>
<comment type="similarity">
    <text evidence="1 13">Belongs to the DapB family.</text>
</comment>
<evidence type="ECO:0000256" key="6">
    <source>
        <dbReference type="ARBA" id="ARBA00023002"/>
    </source>
</evidence>
<feature type="active site" description="Proton donor" evidence="13">
    <location>
        <position position="166"/>
    </location>
</feature>
<dbReference type="GO" id="GO:0008839">
    <property type="term" value="F:4-hydroxy-tetrahydrodipicolinate reductase"/>
    <property type="evidence" value="ECO:0007669"/>
    <property type="project" value="UniProtKB-EC"/>
</dbReference>
<comment type="catalytic activity">
    <reaction evidence="11 13">
        <text>(S)-2,3,4,5-tetrahydrodipicolinate + NADP(+) + H2O = (2S,4S)-4-hydroxy-2,3,4,5-tetrahydrodipicolinate + NADPH + H(+)</text>
        <dbReference type="Rhea" id="RHEA:35331"/>
        <dbReference type="ChEBI" id="CHEBI:15377"/>
        <dbReference type="ChEBI" id="CHEBI:15378"/>
        <dbReference type="ChEBI" id="CHEBI:16845"/>
        <dbReference type="ChEBI" id="CHEBI:57783"/>
        <dbReference type="ChEBI" id="CHEBI:58349"/>
        <dbReference type="ChEBI" id="CHEBI:67139"/>
        <dbReference type="EC" id="1.17.1.8"/>
    </reaction>
</comment>
<feature type="binding site" evidence="13">
    <location>
        <begin position="130"/>
        <end position="133"/>
    </location>
    <ligand>
        <name>NAD(+)</name>
        <dbReference type="ChEBI" id="CHEBI:57540"/>
    </ligand>
</feature>
<evidence type="ECO:0000256" key="12">
    <source>
        <dbReference type="ARBA" id="ARBA00049396"/>
    </source>
</evidence>
<comment type="subunit">
    <text evidence="13">Homotetramer.</text>
</comment>
<feature type="binding site" evidence="13">
    <location>
        <begin position="10"/>
        <end position="15"/>
    </location>
    <ligand>
        <name>NAD(+)</name>
        <dbReference type="ChEBI" id="CHEBI:57540"/>
    </ligand>
</feature>
<evidence type="ECO:0000256" key="13">
    <source>
        <dbReference type="HAMAP-Rule" id="MF_00102"/>
    </source>
</evidence>
<feature type="binding site" evidence="13">
    <location>
        <begin position="104"/>
        <end position="106"/>
    </location>
    <ligand>
        <name>NAD(+)</name>
        <dbReference type="ChEBI" id="CHEBI:57540"/>
    </ligand>
</feature>
<accession>A0ABY6HRZ0</accession>
<evidence type="ECO:0000313" key="16">
    <source>
        <dbReference type="EMBL" id="UYP45334.1"/>
    </source>
</evidence>
<comment type="catalytic activity">
    <reaction evidence="12 13">
        <text>(S)-2,3,4,5-tetrahydrodipicolinate + NAD(+) + H2O = (2S,4S)-4-hydroxy-2,3,4,5-tetrahydrodipicolinate + NADH + H(+)</text>
        <dbReference type="Rhea" id="RHEA:35323"/>
        <dbReference type="ChEBI" id="CHEBI:15377"/>
        <dbReference type="ChEBI" id="CHEBI:15378"/>
        <dbReference type="ChEBI" id="CHEBI:16845"/>
        <dbReference type="ChEBI" id="CHEBI:57540"/>
        <dbReference type="ChEBI" id="CHEBI:57945"/>
        <dbReference type="ChEBI" id="CHEBI:67139"/>
        <dbReference type="EC" id="1.17.1.8"/>
    </reaction>
</comment>
<keyword evidence="17" id="KW-1185">Reference proteome</keyword>
<evidence type="ECO:0000313" key="17">
    <source>
        <dbReference type="Proteomes" id="UP001208689"/>
    </source>
</evidence>
<feature type="binding site" evidence="13">
    <location>
        <begin position="172"/>
        <end position="173"/>
    </location>
    <ligand>
        <name>(S)-2,3,4,5-tetrahydrodipicolinate</name>
        <dbReference type="ChEBI" id="CHEBI:16845"/>
    </ligand>
</feature>
<dbReference type="HAMAP" id="MF_00102">
    <property type="entry name" value="DapB"/>
    <property type="match status" value="1"/>
</dbReference>
<dbReference type="Gene3D" id="3.40.50.720">
    <property type="entry name" value="NAD(P)-binding Rossmann-like Domain"/>
    <property type="match status" value="1"/>
</dbReference>
<evidence type="ECO:0000256" key="5">
    <source>
        <dbReference type="ARBA" id="ARBA00022915"/>
    </source>
</evidence>
<dbReference type="InterPro" id="IPR022664">
    <property type="entry name" value="DapB_N_CS"/>
</dbReference>
<evidence type="ECO:0000256" key="2">
    <source>
        <dbReference type="ARBA" id="ARBA00022490"/>
    </source>
</evidence>
<keyword evidence="7 13" id="KW-0520">NAD</keyword>
<dbReference type="NCBIfam" id="TIGR00036">
    <property type="entry name" value="dapB"/>
    <property type="match status" value="1"/>
</dbReference>
<feature type="binding site" evidence="13">
    <location>
        <position position="163"/>
    </location>
    <ligand>
        <name>(S)-2,3,4,5-tetrahydrodipicolinate</name>
        <dbReference type="ChEBI" id="CHEBI:16845"/>
    </ligand>
</feature>
<comment type="caution">
    <text evidence="13">Lacks conserved residue(s) required for the propagation of feature annotation.</text>
</comment>
<dbReference type="PANTHER" id="PTHR20836">
    <property type="entry name" value="DIHYDRODIPICOLINATE REDUCTASE"/>
    <property type="match status" value="1"/>
</dbReference>
<dbReference type="InterPro" id="IPR023940">
    <property type="entry name" value="DHDPR_bac"/>
</dbReference>
<dbReference type="Pfam" id="PF05173">
    <property type="entry name" value="DapB_C"/>
    <property type="match status" value="1"/>
</dbReference>
<keyword evidence="3 13" id="KW-0028">Amino-acid biosynthesis</keyword>
<keyword evidence="2 13" id="KW-0963">Cytoplasm</keyword>
<dbReference type="InterPro" id="IPR036291">
    <property type="entry name" value="NAD(P)-bd_dom_sf"/>
</dbReference>
<evidence type="ECO:0000259" key="14">
    <source>
        <dbReference type="Pfam" id="PF01113"/>
    </source>
</evidence>
<keyword evidence="5 13" id="KW-0220">Diaminopimelate biosynthesis</keyword>